<keyword evidence="2" id="KW-1185">Reference proteome</keyword>
<dbReference type="Proteomes" id="UP000095751">
    <property type="component" value="Unassembled WGS sequence"/>
</dbReference>
<dbReference type="InParanoid" id="A0A1E7EU48"/>
<evidence type="ECO:0000313" key="2">
    <source>
        <dbReference type="Proteomes" id="UP000095751"/>
    </source>
</evidence>
<protein>
    <submittedName>
        <fullName evidence="1">Uncharacterized protein</fullName>
    </submittedName>
</protein>
<accession>A0A1E7EU48</accession>
<gene>
    <name evidence="1" type="ORF">FRACYDRAFT_220698</name>
</gene>
<name>A0A1E7EU48_9STRA</name>
<evidence type="ECO:0000313" key="1">
    <source>
        <dbReference type="EMBL" id="OEU09073.1"/>
    </source>
</evidence>
<organism evidence="1 2">
    <name type="scientific">Fragilariopsis cylindrus CCMP1102</name>
    <dbReference type="NCBI Taxonomy" id="635003"/>
    <lineage>
        <taxon>Eukaryota</taxon>
        <taxon>Sar</taxon>
        <taxon>Stramenopiles</taxon>
        <taxon>Ochrophyta</taxon>
        <taxon>Bacillariophyta</taxon>
        <taxon>Bacillariophyceae</taxon>
        <taxon>Bacillariophycidae</taxon>
        <taxon>Bacillariales</taxon>
        <taxon>Bacillariaceae</taxon>
        <taxon>Fragilariopsis</taxon>
    </lineage>
</organism>
<sequence length="80" mass="9162">MDFDVDVIVVIEVDVVGKNEDSFEIDWLLFMFRRIKNRGDDSDDRENRDRDIIDCCCCCCCCCCCGNDDGGDDDDDDSNE</sequence>
<reference evidence="1 2" key="1">
    <citation type="submission" date="2016-09" db="EMBL/GenBank/DDBJ databases">
        <title>Extensive genetic diversity and differential bi-allelic expression allows diatom success in the polar Southern Ocean.</title>
        <authorList>
            <consortium name="DOE Joint Genome Institute"/>
            <person name="Mock T."/>
            <person name="Otillar R.P."/>
            <person name="Strauss J."/>
            <person name="Dupont C."/>
            <person name="Frickenhaus S."/>
            <person name="Maumus F."/>
            <person name="Mcmullan M."/>
            <person name="Sanges R."/>
            <person name="Schmutz J."/>
            <person name="Toseland A."/>
            <person name="Valas R."/>
            <person name="Veluchamy A."/>
            <person name="Ward B.J."/>
            <person name="Allen A."/>
            <person name="Barry K."/>
            <person name="Falciatore A."/>
            <person name="Ferrante M."/>
            <person name="Fortunato A.E."/>
            <person name="Gloeckner G."/>
            <person name="Gruber A."/>
            <person name="Hipkin R."/>
            <person name="Janech M."/>
            <person name="Kroth P."/>
            <person name="Leese F."/>
            <person name="Lindquist E."/>
            <person name="Lyon B.R."/>
            <person name="Martin J."/>
            <person name="Mayer C."/>
            <person name="Parker M."/>
            <person name="Quesneville H."/>
            <person name="Raymond J."/>
            <person name="Uhlig C."/>
            <person name="Valentin K.U."/>
            <person name="Worden A.Z."/>
            <person name="Armbrust E.V."/>
            <person name="Bowler C."/>
            <person name="Green B."/>
            <person name="Moulton V."/>
            <person name="Van Oosterhout C."/>
            <person name="Grigoriev I."/>
        </authorList>
    </citation>
    <scope>NUCLEOTIDE SEQUENCE [LARGE SCALE GENOMIC DNA]</scope>
    <source>
        <strain evidence="1 2">CCMP1102</strain>
    </source>
</reference>
<dbReference type="EMBL" id="KV784377">
    <property type="protein sequence ID" value="OEU09073.1"/>
    <property type="molecule type" value="Genomic_DNA"/>
</dbReference>
<dbReference type="AlphaFoldDB" id="A0A1E7EU48"/>
<proteinExistence type="predicted"/>
<dbReference type="KEGG" id="fcy:FRACYDRAFT_220698"/>